<dbReference type="AlphaFoldDB" id="A0A1V2H4S9"/>
<comment type="caution">
    <text evidence="1">The sequence shown here is derived from an EMBL/GenBank/DDBJ whole genome shotgun (WGS) entry which is preliminary data.</text>
</comment>
<evidence type="ECO:0000313" key="2">
    <source>
        <dbReference type="Proteomes" id="UP000188879"/>
    </source>
</evidence>
<reference evidence="1 2" key="1">
    <citation type="submission" date="2016-10" db="EMBL/GenBank/DDBJ databases">
        <title>Draft Genome sequence of Roseomonas sp. strain M3.</title>
        <authorList>
            <person name="Subhash Y."/>
            <person name="Lee S."/>
        </authorList>
    </citation>
    <scope>NUCLEOTIDE SEQUENCE [LARGE SCALE GENOMIC DNA]</scope>
    <source>
        <strain evidence="1 2">M3</strain>
    </source>
</reference>
<gene>
    <name evidence="1" type="ORF">BKE38_11155</name>
</gene>
<sequence>MADRTSTREMVTIAAEAARQQDQERIDASIAGGQHILRFVQHACDLRIDGKDRRLRDRLRQRIYDSLPGSST</sequence>
<accession>A0A1V2H4S9</accession>
<keyword evidence="2" id="KW-1185">Reference proteome</keyword>
<name>A0A1V2H4S9_9PROT</name>
<dbReference type="EMBL" id="MLCO01000090">
    <property type="protein sequence ID" value="ONG54025.1"/>
    <property type="molecule type" value="Genomic_DNA"/>
</dbReference>
<protein>
    <submittedName>
        <fullName evidence="1">Uncharacterized protein</fullName>
    </submittedName>
</protein>
<evidence type="ECO:0000313" key="1">
    <source>
        <dbReference type="EMBL" id="ONG54025.1"/>
    </source>
</evidence>
<proteinExistence type="predicted"/>
<organism evidence="1 2">
    <name type="scientific">Teichococcus deserti</name>
    <dbReference type="NCBI Taxonomy" id="1817963"/>
    <lineage>
        <taxon>Bacteria</taxon>
        <taxon>Pseudomonadati</taxon>
        <taxon>Pseudomonadota</taxon>
        <taxon>Alphaproteobacteria</taxon>
        <taxon>Acetobacterales</taxon>
        <taxon>Roseomonadaceae</taxon>
        <taxon>Roseomonas</taxon>
    </lineage>
</organism>
<dbReference type="Proteomes" id="UP000188879">
    <property type="component" value="Unassembled WGS sequence"/>
</dbReference>